<gene>
    <name evidence="6" type="ORF">HMPREF1090_00927</name>
</gene>
<dbReference type="InterPro" id="IPR038404">
    <property type="entry name" value="TRAP_DctP_sf"/>
</dbReference>
<evidence type="ECO:0000256" key="4">
    <source>
        <dbReference type="SAM" id="MobiDB-lite"/>
    </source>
</evidence>
<comment type="caution">
    <text evidence="6">The sequence shown here is derived from an EMBL/GenBank/DDBJ whole genome shotgun (WGS) entry which is preliminary data.</text>
</comment>
<evidence type="ECO:0000313" key="7">
    <source>
        <dbReference type="Proteomes" id="UP000013085"/>
    </source>
</evidence>
<dbReference type="RefSeq" id="WP_002583909.1">
    <property type="nucleotide sequence ID" value="NZ_KB850998.1"/>
</dbReference>
<dbReference type="PROSITE" id="PS51257">
    <property type="entry name" value="PROKAR_LIPOPROTEIN"/>
    <property type="match status" value="1"/>
</dbReference>
<evidence type="ECO:0000256" key="1">
    <source>
        <dbReference type="ARBA" id="ARBA00009023"/>
    </source>
</evidence>
<protein>
    <submittedName>
        <fullName evidence="6">DctP family TRAP transporter solute receptor</fullName>
    </submittedName>
</protein>
<dbReference type="InterPro" id="IPR004682">
    <property type="entry name" value="TRAP_DctP"/>
</dbReference>
<keyword evidence="3 5" id="KW-0732">Signal</keyword>
<dbReference type="EMBL" id="AGYR01000006">
    <property type="protein sequence ID" value="ENZ19055.1"/>
    <property type="molecule type" value="Genomic_DNA"/>
</dbReference>
<dbReference type="NCBIfam" id="NF037995">
    <property type="entry name" value="TRAP_S1"/>
    <property type="match status" value="1"/>
</dbReference>
<organism evidence="6 7">
    <name type="scientific">[Clostridium] clostridioforme 90A8</name>
    <dbReference type="NCBI Taxonomy" id="999408"/>
    <lineage>
        <taxon>Bacteria</taxon>
        <taxon>Bacillati</taxon>
        <taxon>Bacillota</taxon>
        <taxon>Clostridia</taxon>
        <taxon>Lachnospirales</taxon>
        <taxon>Lachnospiraceae</taxon>
        <taxon>Enterocloster</taxon>
    </lineage>
</organism>
<dbReference type="NCBIfam" id="TIGR00787">
    <property type="entry name" value="dctP"/>
    <property type="match status" value="1"/>
</dbReference>
<dbReference type="GO" id="GO:0055085">
    <property type="term" value="P:transmembrane transport"/>
    <property type="evidence" value="ECO:0007669"/>
    <property type="project" value="InterPro"/>
</dbReference>
<feature type="signal peptide" evidence="5">
    <location>
        <begin position="1"/>
        <end position="20"/>
    </location>
</feature>
<evidence type="ECO:0000256" key="3">
    <source>
        <dbReference type="ARBA" id="ARBA00022729"/>
    </source>
</evidence>
<evidence type="ECO:0000313" key="6">
    <source>
        <dbReference type="EMBL" id="ENZ19055.1"/>
    </source>
</evidence>
<proteinExistence type="inferred from homology"/>
<sequence>MKKRLISLFLALTMTWGLTACSGGSSAPASSAAPASAQVEAEDSRTENKDTDAGRGAQDQGAQDQGAQAGKAAYTLNIGSAMSSTNPSSVALQSFKKAVEERTGGDLAVNIYTDSALGGEADLLEQVTSGTVEGMMQMGAANWEPYNSEVNVALLPFLFTSLDNARDAWAGEFGQQFCEKLLEPTGVTILSVWESGYRHMTNNTRPILAPGDIAGIKFRTNENSMKVKMYEAVGGSAVIMAFSDVYTGLQNKTIDGQENPLANIYTSSLQDVQTYLSLTGHMYDAAPLAVNTAWFETLPEEYQTILFEEADHAREVDLRENDESKYLELLKEAGMEINEVDKEAFQEAMSGIWEEFASQYKDGQYWIDLAASFNK</sequence>
<dbReference type="PANTHER" id="PTHR33376:SF7">
    <property type="entry name" value="C4-DICARBOXYLATE-BINDING PROTEIN DCTB"/>
    <property type="match status" value="1"/>
</dbReference>
<reference evidence="6 7" key="1">
    <citation type="submission" date="2013-01" db="EMBL/GenBank/DDBJ databases">
        <title>The Genome Sequence of Clostridium clostridioforme 90A8.</title>
        <authorList>
            <consortium name="The Broad Institute Genome Sequencing Platform"/>
            <person name="Earl A."/>
            <person name="Ward D."/>
            <person name="Feldgarden M."/>
            <person name="Gevers D."/>
            <person name="Courvalin P."/>
            <person name="Lambert T."/>
            <person name="Walker B."/>
            <person name="Young S.K."/>
            <person name="Zeng Q."/>
            <person name="Gargeya S."/>
            <person name="Fitzgerald M."/>
            <person name="Haas B."/>
            <person name="Abouelleil A."/>
            <person name="Alvarado L."/>
            <person name="Arachchi H.M."/>
            <person name="Berlin A.M."/>
            <person name="Chapman S.B."/>
            <person name="Dewar J."/>
            <person name="Goldberg J."/>
            <person name="Griggs A."/>
            <person name="Gujja S."/>
            <person name="Hansen M."/>
            <person name="Howarth C."/>
            <person name="Imamovic A."/>
            <person name="Larimer J."/>
            <person name="McCowan C."/>
            <person name="Murphy C."/>
            <person name="Neiman D."/>
            <person name="Pearson M."/>
            <person name="Priest M."/>
            <person name="Roberts A."/>
            <person name="Saif S."/>
            <person name="Shea T."/>
            <person name="Sisk P."/>
            <person name="Sykes S."/>
            <person name="Wortman J."/>
            <person name="Nusbaum C."/>
            <person name="Birren B."/>
        </authorList>
    </citation>
    <scope>NUCLEOTIDE SEQUENCE [LARGE SCALE GENOMIC DNA]</scope>
    <source>
        <strain evidence="6 7">90A8</strain>
    </source>
</reference>
<comment type="similarity">
    <text evidence="1">Belongs to the bacterial solute-binding protein 7 family.</text>
</comment>
<name>A0A0E2HG06_9FIRM</name>
<feature type="chain" id="PRO_5038565285" evidence="5">
    <location>
        <begin position="21"/>
        <end position="375"/>
    </location>
</feature>
<dbReference type="InterPro" id="IPR018389">
    <property type="entry name" value="DctP_fam"/>
</dbReference>
<dbReference type="HOGENOM" id="CLU_036176_1_2_9"/>
<dbReference type="Gene3D" id="3.40.190.170">
    <property type="entry name" value="Bacterial extracellular solute-binding protein, family 7"/>
    <property type="match status" value="1"/>
</dbReference>
<dbReference type="GeneID" id="57964698"/>
<dbReference type="GO" id="GO:0030288">
    <property type="term" value="C:outer membrane-bounded periplasmic space"/>
    <property type="evidence" value="ECO:0007669"/>
    <property type="project" value="InterPro"/>
</dbReference>
<feature type="compositionally biased region" description="Basic and acidic residues" evidence="4">
    <location>
        <begin position="42"/>
        <end position="53"/>
    </location>
</feature>
<keyword evidence="6" id="KW-0675">Receptor</keyword>
<dbReference type="Proteomes" id="UP000013085">
    <property type="component" value="Unassembled WGS sequence"/>
</dbReference>
<feature type="region of interest" description="Disordered" evidence="4">
    <location>
        <begin position="23"/>
        <end position="68"/>
    </location>
</feature>
<dbReference type="PATRIC" id="fig|999408.3.peg.987"/>
<dbReference type="AlphaFoldDB" id="A0A0E2HG06"/>
<evidence type="ECO:0000256" key="5">
    <source>
        <dbReference type="SAM" id="SignalP"/>
    </source>
</evidence>
<dbReference type="Pfam" id="PF03480">
    <property type="entry name" value="DctP"/>
    <property type="match status" value="1"/>
</dbReference>
<accession>A0A0E2HG06</accession>
<feature type="compositionally biased region" description="Low complexity" evidence="4">
    <location>
        <begin position="23"/>
        <end position="37"/>
    </location>
</feature>
<feature type="compositionally biased region" description="Low complexity" evidence="4">
    <location>
        <begin position="54"/>
        <end position="68"/>
    </location>
</feature>
<evidence type="ECO:0000256" key="2">
    <source>
        <dbReference type="ARBA" id="ARBA00022448"/>
    </source>
</evidence>
<dbReference type="PANTHER" id="PTHR33376">
    <property type="match status" value="1"/>
</dbReference>
<keyword evidence="2" id="KW-0813">Transport</keyword>